<organism evidence="2 4">
    <name type="scientific">Chryseobacterium balustinum</name>
    <dbReference type="NCBI Taxonomy" id="246"/>
    <lineage>
        <taxon>Bacteria</taxon>
        <taxon>Pseudomonadati</taxon>
        <taxon>Bacteroidota</taxon>
        <taxon>Flavobacteriia</taxon>
        <taxon>Flavobacteriales</taxon>
        <taxon>Weeksellaceae</taxon>
        <taxon>Chryseobacterium group</taxon>
        <taxon>Chryseobacterium</taxon>
    </lineage>
</organism>
<comment type="caution">
    <text evidence="2">The sequence shown here is derived from an EMBL/GenBank/DDBJ whole genome shotgun (WGS) entry which is preliminary data.</text>
</comment>
<name>A0AAX2IS53_9FLAO</name>
<dbReference type="EMBL" id="UAVR01000024">
    <property type="protein sequence ID" value="SQA92546.1"/>
    <property type="molecule type" value="Genomic_DNA"/>
</dbReference>
<evidence type="ECO:0000313" key="1">
    <source>
        <dbReference type="EMBL" id="SKC13085.1"/>
    </source>
</evidence>
<dbReference type="EMBL" id="FUZE01000044">
    <property type="protein sequence ID" value="SKC13085.1"/>
    <property type="molecule type" value="Genomic_DNA"/>
</dbReference>
<evidence type="ECO:0000313" key="4">
    <source>
        <dbReference type="Proteomes" id="UP000251937"/>
    </source>
</evidence>
<dbReference type="Proteomes" id="UP000190669">
    <property type="component" value="Unassembled WGS sequence"/>
</dbReference>
<dbReference type="RefSeq" id="WP_079467249.1">
    <property type="nucleotide sequence ID" value="NZ_CP033934.1"/>
</dbReference>
<gene>
    <name evidence="2" type="ORF">NCTC11212_04124</name>
    <name evidence="1" type="ORF">SAMN05421800_1446</name>
</gene>
<sequence>MIKIVLDSWREGFEKVSLTKLQMDMLGKSLRESKINVDSLLENKKVIIEINNIDLANEFLRETKRIGVNCKLLVD</sequence>
<protein>
    <submittedName>
        <fullName evidence="2">Uncharacterized protein</fullName>
    </submittedName>
</protein>
<reference evidence="1 3" key="1">
    <citation type="submission" date="2017-02" db="EMBL/GenBank/DDBJ databases">
        <authorList>
            <person name="Varghese N."/>
            <person name="Submissions S."/>
        </authorList>
    </citation>
    <scope>NUCLEOTIDE SEQUENCE [LARGE SCALE GENOMIC DNA]</scope>
    <source>
        <strain evidence="1 3">DSM 16775</strain>
    </source>
</reference>
<evidence type="ECO:0000313" key="3">
    <source>
        <dbReference type="Proteomes" id="UP000190669"/>
    </source>
</evidence>
<reference evidence="2 4" key="2">
    <citation type="submission" date="2018-06" db="EMBL/GenBank/DDBJ databases">
        <authorList>
            <consortium name="Pathogen Informatics"/>
            <person name="Doyle S."/>
        </authorList>
    </citation>
    <scope>NUCLEOTIDE SEQUENCE [LARGE SCALE GENOMIC DNA]</scope>
    <source>
        <strain evidence="2 4">NCTC11212</strain>
    </source>
</reference>
<proteinExistence type="predicted"/>
<dbReference type="AlphaFoldDB" id="A0AAX2IS53"/>
<evidence type="ECO:0000313" key="2">
    <source>
        <dbReference type="EMBL" id="SQA92546.1"/>
    </source>
</evidence>
<accession>A0AAX2IS53</accession>
<keyword evidence="3" id="KW-1185">Reference proteome</keyword>
<dbReference type="KEGG" id="cbp:EB354_03830"/>
<dbReference type="Proteomes" id="UP000251937">
    <property type="component" value="Unassembled WGS sequence"/>
</dbReference>